<dbReference type="AlphaFoldDB" id="A0A0V0R1R7"/>
<feature type="compositionally biased region" description="Basic and acidic residues" evidence="1">
    <location>
        <begin position="86"/>
        <end position="98"/>
    </location>
</feature>
<gene>
    <name evidence="2" type="ORF">PPERSA_12927</name>
</gene>
<sequence>MSLFCQKIVKNQENGYKQQSILQQKKNEYINSEYQHINVKFPYAFANKQQSNELESDILSSQKLDLNKIKNGLSAINLAANREQFKTRSVTEDKRSSKPFDIQNKKQNSSNFGSKLSDSLKLRSQSQDQVEISESFRKTINFVSPVKGEQLRKSFILQYNLKNMEENINIAEESFNKLQQQSSGSIIDTQKKLLQNSDTYKSTEISVFNKKQRKKEQRKRDIFDKSERAYQEFKNNAKQIHKIAQELEECEQDLIFNLKVKSRIKAAQEKIIRLFETNKAPLLMQQNLQQEFKKIIDLVGKKV</sequence>
<dbReference type="Proteomes" id="UP000054937">
    <property type="component" value="Unassembled WGS sequence"/>
</dbReference>
<feature type="region of interest" description="Disordered" evidence="1">
    <location>
        <begin position="86"/>
        <end position="118"/>
    </location>
</feature>
<evidence type="ECO:0000313" key="2">
    <source>
        <dbReference type="EMBL" id="KRX08446.1"/>
    </source>
</evidence>
<reference evidence="2 3" key="1">
    <citation type="journal article" date="2015" name="Sci. Rep.">
        <title>Genome of the facultative scuticociliatosis pathogen Pseudocohnilembus persalinus provides insight into its virulence through horizontal gene transfer.</title>
        <authorList>
            <person name="Xiong J."/>
            <person name="Wang G."/>
            <person name="Cheng J."/>
            <person name="Tian M."/>
            <person name="Pan X."/>
            <person name="Warren A."/>
            <person name="Jiang C."/>
            <person name="Yuan D."/>
            <person name="Miao W."/>
        </authorList>
    </citation>
    <scope>NUCLEOTIDE SEQUENCE [LARGE SCALE GENOMIC DNA]</scope>
    <source>
        <strain evidence="2">36N120E</strain>
    </source>
</reference>
<protein>
    <submittedName>
        <fullName evidence="2">Uncharacterized protein</fullName>
    </submittedName>
</protein>
<proteinExistence type="predicted"/>
<feature type="compositionally biased region" description="Polar residues" evidence="1">
    <location>
        <begin position="105"/>
        <end position="118"/>
    </location>
</feature>
<name>A0A0V0R1R7_PSEPJ</name>
<evidence type="ECO:0000313" key="3">
    <source>
        <dbReference type="Proteomes" id="UP000054937"/>
    </source>
</evidence>
<organism evidence="2 3">
    <name type="scientific">Pseudocohnilembus persalinus</name>
    <name type="common">Ciliate</name>
    <dbReference type="NCBI Taxonomy" id="266149"/>
    <lineage>
        <taxon>Eukaryota</taxon>
        <taxon>Sar</taxon>
        <taxon>Alveolata</taxon>
        <taxon>Ciliophora</taxon>
        <taxon>Intramacronucleata</taxon>
        <taxon>Oligohymenophorea</taxon>
        <taxon>Scuticociliatia</taxon>
        <taxon>Philasterida</taxon>
        <taxon>Pseudocohnilembidae</taxon>
        <taxon>Pseudocohnilembus</taxon>
    </lineage>
</organism>
<evidence type="ECO:0000256" key="1">
    <source>
        <dbReference type="SAM" id="MobiDB-lite"/>
    </source>
</evidence>
<dbReference type="InParanoid" id="A0A0V0R1R7"/>
<comment type="caution">
    <text evidence="2">The sequence shown here is derived from an EMBL/GenBank/DDBJ whole genome shotgun (WGS) entry which is preliminary data.</text>
</comment>
<keyword evidence="3" id="KW-1185">Reference proteome</keyword>
<dbReference type="EMBL" id="LDAU01000063">
    <property type="protein sequence ID" value="KRX08446.1"/>
    <property type="molecule type" value="Genomic_DNA"/>
</dbReference>
<accession>A0A0V0R1R7</accession>